<feature type="region of interest" description="Disordered" evidence="1">
    <location>
        <begin position="112"/>
        <end position="138"/>
    </location>
</feature>
<proteinExistence type="predicted"/>
<gene>
    <name evidence="2" type="ORF">AFUS01_LOCUS19771</name>
</gene>
<reference evidence="2" key="1">
    <citation type="submission" date="2021-06" db="EMBL/GenBank/DDBJ databases">
        <authorList>
            <person name="Hodson N. C."/>
            <person name="Mongue J. A."/>
            <person name="Jaron S. K."/>
        </authorList>
    </citation>
    <scope>NUCLEOTIDE SEQUENCE</scope>
</reference>
<evidence type="ECO:0000313" key="3">
    <source>
        <dbReference type="Proteomes" id="UP000708208"/>
    </source>
</evidence>
<dbReference type="Proteomes" id="UP000708208">
    <property type="component" value="Unassembled WGS sequence"/>
</dbReference>
<evidence type="ECO:0000256" key="1">
    <source>
        <dbReference type="SAM" id="MobiDB-lite"/>
    </source>
</evidence>
<protein>
    <submittedName>
        <fullName evidence="2">Uncharacterized protein</fullName>
    </submittedName>
</protein>
<organism evidence="2 3">
    <name type="scientific">Allacma fusca</name>
    <dbReference type="NCBI Taxonomy" id="39272"/>
    <lineage>
        <taxon>Eukaryota</taxon>
        <taxon>Metazoa</taxon>
        <taxon>Ecdysozoa</taxon>
        <taxon>Arthropoda</taxon>
        <taxon>Hexapoda</taxon>
        <taxon>Collembola</taxon>
        <taxon>Symphypleona</taxon>
        <taxon>Sminthuridae</taxon>
        <taxon>Allacma</taxon>
    </lineage>
</organism>
<evidence type="ECO:0000313" key="2">
    <source>
        <dbReference type="EMBL" id="CAG7731164.1"/>
    </source>
</evidence>
<feature type="region of interest" description="Disordered" evidence="1">
    <location>
        <begin position="63"/>
        <end position="84"/>
    </location>
</feature>
<keyword evidence="3" id="KW-1185">Reference proteome</keyword>
<name>A0A8J2P4Z3_9HEXA</name>
<sequence length="335" mass="37944">MADPKNVFRGHKGSLTRFKNSINDFNIDTVTRANYTFYKQHGNAKSQDRRNLTGSVVGHTISSARGRKRGASRTQAYRRSGERSSTGLSLCRAHLCNAEKLQYLESPPQTISNQLKLYPGSPTSDGPHSNDPPSHPIHQNKCAIEALKMKPTEAFRRKKIADLSFATHRVAPGSSLSGGDHRRSSSTPIRPKERSPERKQGPPHHRIFYTWRVSWRRTNHYQDRHIAVQPYLMLVEDGHGQILVHGKLRPLQENSTRSLHLVRVVVNKSLSRHNKNVPLRKRTPRRPLLPQATVEKQSKRHSAVVPAQERFGTAYVSICTSSIWLTGFYHRAGVD</sequence>
<feature type="compositionally biased region" description="Basic and acidic residues" evidence="1">
    <location>
        <begin position="190"/>
        <end position="200"/>
    </location>
</feature>
<dbReference type="AlphaFoldDB" id="A0A8J2P4Z3"/>
<comment type="caution">
    <text evidence="2">The sequence shown here is derived from an EMBL/GenBank/DDBJ whole genome shotgun (WGS) entry which is preliminary data.</text>
</comment>
<feature type="compositionally biased region" description="Polar residues" evidence="1">
    <location>
        <begin position="112"/>
        <end position="127"/>
    </location>
</feature>
<dbReference type="EMBL" id="CAJVCH010207092">
    <property type="protein sequence ID" value="CAG7731164.1"/>
    <property type="molecule type" value="Genomic_DNA"/>
</dbReference>
<feature type="region of interest" description="Disordered" evidence="1">
    <location>
        <begin position="170"/>
        <end position="203"/>
    </location>
</feature>
<accession>A0A8J2P4Z3</accession>